<dbReference type="GO" id="GO:0004697">
    <property type="term" value="F:diacylglycerol-dependent serine/threonine kinase activity"/>
    <property type="evidence" value="ECO:0007669"/>
    <property type="project" value="UniProtKB-EC"/>
</dbReference>
<dbReference type="SUPFAM" id="SSF49562">
    <property type="entry name" value="C2 domain (Calcium/lipid-binding domain, CaLB)"/>
    <property type="match status" value="1"/>
</dbReference>
<dbReference type="SMART" id="SM00220">
    <property type="entry name" value="S_TKc"/>
    <property type="match status" value="1"/>
</dbReference>
<dbReference type="FunFam" id="3.30.60.20:FF:000003">
    <property type="entry name" value="Protein kinase C delta"/>
    <property type="match status" value="1"/>
</dbReference>
<dbReference type="PROSITE" id="PS50081">
    <property type="entry name" value="ZF_DAG_PE_2"/>
    <property type="match status" value="2"/>
</dbReference>
<keyword evidence="5 16" id="KW-0808">Transferase</keyword>
<evidence type="ECO:0000256" key="1">
    <source>
        <dbReference type="ARBA" id="ARBA00005490"/>
    </source>
</evidence>
<dbReference type="InterPro" id="IPR020454">
    <property type="entry name" value="DAG/PE-bd"/>
</dbReference>
<evidence type="ECO:0000256" key="9">
    <source>
        <dbReference type="ARBA" id="ARBA00022771"/>
    </source>
</evidence>
<comment type="catalytic activity">
    <reaction evidence="14">
        <text>L-seryl-[protein] + ATP = O-phospho-L-seryl-[protein] + ADP + H(+)</text>
        <dbReference type="Rhea" id="RHEA:17989"/>
        <dbReference type="Rhea" id="RHEA-COMP:9863"/>
        <dbReference type="Rhea" id="RHEA-COMP:11604"/>
        <dbReference type="ChEBI" id="CHEBI:15378"/>
        <dbReference type="ChEBI" id="CHEBI:29999"/>
        <dbReference type="ChEBI" id="CHEBI:30616"/>
        <dbReference type="ChEBI" id="CHEBI:83421"/>
        <dbReference type="ChEBI" id="CHEBI:456216"/>
        <dbReference type="EC" id="2.7.11.13"/>
    </reaction>
</comment>
<dbReference type="PROSITE" id="PS00108">
    <property type="entry name" value="PROTEIN_KINASE_ST"/>
    <property type="match status" value="1"/>
</dbReference>
<dbReference type="SMART" id="SM00239">
    <property type="entry name" value="C2"/>
    <property type="match status" value="1"/>
</dbReference>
<proteinExistence type="inferred from homology"/>
<keyword evidence="6" id="KW-0479">Metal-binding</keyword>
<dbReference type="InterPro" id="IPR034669">
    <property type="entry name" value="nPKC_epsilon"/>
</dbReference>
<dbReference type="FunFam" id="3.30.60.20:FF:000063">
    <property type="entry name" value="Protein kinase C"/>
    <property type="match status" value="1"/>
</dbReference>
<evidence type="ECO:0000256" key="13">
    <source>
        <dbReference type="ARBA" id="ARBA00047272"/>
    </source>
</evidence>
<dbReference type="InterPro" id="IPR017892">
    <property type="entry name" value="Pkinase_C"/>
</dbReference>
<feature type="domain" description="Phorbol-ester/DAG-type" evidence="23">
    <location>
        <begin position="240"/>
        <end position="290"/>
    </location>
</feature>
<dbReference type="FunFam" id="3.30.200.20:FF:000080">
    <property type="entry name" value="Protein kinase C"/>
    <property type="match status" value="1"/>
</dbReference>
<feature type="binding site" evidence="18 19">
    <location>
        <position position="398"/>
    </location>
    <ligand>
        <name>ATP</name>
        <dbReference type="ChEBI" id="CHEBI:30616"/>
    </ligand>
</feature>
<dbReference type="PROSITE" id="PS00479">
    <property type="entry name" value="ZF_DAG_PE_1"/>
    <property type="match status" value="1"/>
</dbReference>
<evidence type="ECO:0000256" key="10">
    <source>
        <dbReference type="ARBA" id="ARBA00022777"/>
    </source>
</evidence>
<dbReference type="Pfam" id="PF00168">
    <property type="entry name" value="C2"/>
    <property type="match status" value="1"/>
</dbReference>
<dbReference type="CDD" id="cd20838">
    <property type="entry name" value="C1_nPKC_epsilon-like_rpt2"/>
    <property type="match status" value="1"/>
</dbReference>
<keyword evidence="4" id="KW-0597">Phosphoprotein</keyword>
<feature type="domain" description="Protein kinase" evidence="22">
    <location>
        <begin position="367"/>
        <end position="629"/>
    </location>
</feature>
<comment type="function">
    <text evidence="15">PKC is activated by diacylglycerol which in turn phosphorylates a range of cellular proteins. PKC also serves as the receptor for phorbol esters, a class of tumor promoters.</text>
</comment>
<evidence type="ECO:0000256" key="5">
    <source>
        <dbReference type="ARBA" id="ARBA00022679"/>
    </source>
</evidence>
<evidence type="ECO:0000256" key="3">
    <source>
        <dbReference type="ARBA" id="ARBA00022527"/>
    </source>
</evidence>
<evidence type="ECO:0000313" key="25">
    <source>
        <dbReference type="EMBL" id="CAD5113830.1"/>
    </source>
</evidence>
<dbReference type="InterPro" id="IPR011009">
    <property type="entry name" value="Kinase-like_dom_sf"/>
</dbReference>
<dbReference type="CDD" id="cd20835">
    <property type="entry name" value="C1_nPKC_epsilon-like_rpt1"/>
    <property type="match status" value="1"/>
</dbReference>
<evidence type="ECO:0000259" key="23">
    <source>
        <dbReference type="PROSITE" id="PS50081"/>
    </source>
</evidence>
<dbReference type="GO" id="GO:0005524">
    <property type="term" value="F:ATP binding"/>
    <property type="evidence" value="ECO:0007669"/>
    <property type="project" value="UniProtKB-UniRule"/>
</dbReference>
<feature type="domain" description="AGC-kinase C-terminal" evidence="24">
    <location>
        <begin position="631"/>
        <end position="702"/>
    </location>
</feature>
<evidence type="ECO:0000256" key="8">
    <source>
        <dbReference type="ARBA" id="ARBA00022741"/>
    </source>
</evidence>
<comment type="similarity">
    <text evidence="1 16">Belongs to the protein kinase superfamily. AGC Ser/Thr protein kinase family. PKC subfamily.</text>
</comment>
<keyword evidence="26" id="KW-1185">Reference proteome</keyword>
<accession>A0A7I8VGY9</accession>
<keyword evidence="10 16" id="KW-0418">Kinase</keyword>
<keyword evidence="11" id="KW-0862">Zinc</keyword>
<dbReference type="EC" id="2.7.11.13" evidence="2 16"/>
<feature type="compositionally biased region" description="Low complexity" evidence="20">
    <location>
        <begin position="319"/>
        <end position="331"/>
    </location>
</feature>
<reference evidence="25 26" key="1">
    <citation type="submission" date="2020-08" db="EMBL/GenBank/DDBJ databases">
        <authorList>
            <person name="Hejnol A."/>
        </authorList>
    </citation>
    <scope>NUCLEOTIDE SEQUENCE [LARGE SCALE GENOMIC DNA]</scope>
</reference>
<evidence type="ECO:0000256" key="4">
    <source>
        <dbReference type="ARBA" id="ARBA00022553"/>
    </source>
</evidence>
<feature type="active site" description="Proton acceptor" evidence="17">
    <location>
        <position position="493"/>
    </location>
</feature>
<dbReference type="Pfam" id="PF00130">
    <property type="entry name" value="C1_1"/>
    <property type="match status" value="2"/>
</dbReference>
<evidence type="ECO:0000256" key="6">
    <source>
        <dbReference type="ARBA" id="ARBA00022723"/>
    </source>
</evidence>
<evidence type="ECO:0000256" key="18">
    <source>
        <dbReference type="PIRSR" id="PIRSR000551-51"/>
    </source>
</evidence>
<evidence type="ECO:0000256" key="11">
    <source>
        <dbReference type="ARBA" id="ARBA00022833"/>
    </source>
</evidence>
<evidence type="ECO:0000256" key="19">
    <source>
        <dbReference type="PROSITE-ProRule" id="PRU10141"/>
    </source>
</evidence>
<dbReference type="InterPro" id="IPR014376">
    <property type="entry name" value="Prot_kin_PKC_delta"/>
</dbReference>
<comment type="caution">
    <text evidence="25">The sequence shown here is derived from an EMBL/GenBank/DDBJ whole genome shotgun (WGS) entry which is preliminary data.</text>
</comment>
<evidence type="ECO:0000259" key="24">
    <source>
        <dbReference type="PROSITE" id="PS51285"/>
    </source>
</evidence>
<dbReference type="Pfam" id="PF00433">
    <property type="entry name" value="Pkinase_C"/>
    <property type="match status" value="1"/>
</dbReference>
<organism evidence="25 26">
    <name type="scientific">Dimorphilus gyrociliatus</name>
    <dbReference type="NCBI Taxonomy" id="2664684"/>
    <lineage>
        <taxon>Eukaryota</taxon>
        <taxon>Metazoa</taxon>
        <taxon>Spiralia</taxon>
        <taxon>Lophotrochozoa</taxon>
        <taxon>Annelida</taxon>
        <taxon>Polychaeta</taxon>
        <taxon>Polychaeta incertae sedis</taxon>
        <taxon>Dinophilidae</taxon>
        <taxon>Dimorphilus</taxon>
    </lineage>
</organism>
<dbReference type="SMART" id="SM00133">
    <property type="entry name" value="S_TK_X"/>
    <property type="match status" value="1"/>
</dbReference>
<dbReference type="PIRSF" id="PIRSF000551">
    <property type="entry name" value="PKC_delta"/>
    <property type="match status" value="1"/>
</dbReference>
<dbReference type="InterPro" id="IPR002219">
    <property type="entry name" value="PKC_DAG/PE"/>
</dbReference>
<dbReference type="Proteomes" id="UP000549394">
    <property type="component" value="Unassembled WGS sequence"/>
</dbReference>
<evidence type="ECO:0000313" key="26">
    <source>
        <dbReference type="Proteomes" id="UP000549394"/>
    </source>
</evidence>
<dbReference type="Gene3D" id="2.60.40.150">
    <property type="entry name" value="C2 domain"/>
    <property type="match status" value="1"/>
</dbReference>
<evidence type="ECO:0000256" key="16">
    <source>
        <dbReference type="PIRNR" id="PIRNR000551"/>
    </source>
</evidence>
<dbReference type="InterPro" id="IPR046349">
    <property type="entry name" value="C1-like_sf"/>
</dbReference>
<dbReference type="PRINTS" id="PR00008">
    <property type="entry name" value="DAGPEDOMAIN"/>
</dbReference>
<evidence type="ECO:0000256" key="20">
    <source>
        <dbReference type="SAM" id="MobiDB-lite"/>
    </source>
</evidence>
<feature type="domain" description="Phorbol-ester/DAG-type" evidence="23">
    <location>
        <begin position="167"/>
        <end position="217"/>
    </location>
</feature>
<dbReference type="FunFam" id="1.10.510.10:FF:000126">
    <property type="entry name" value="Protein kinase C epsilon"/>
    <property type="match status" value="1"/>
</dbReference>
<feature type="compositionally biased region" description="Basic and acidic residues" evidence="20">
    <location>
        <begin position="343"/>
        <end position="359"/>
    </location>
</feature>
<dbReference type="PANTHER" id="PTHR24351">
    <property type="entry name" value="RIBOSOMAL PROTEIN S6 KINASE"/>
    <property type="match status" value="1"/>
</dbReference>
<keyword evidence="8 16" id="KW-0547">Nucleotide-binding</keyword>
<dbReference type="InterPro" id="IPR008271">
    <property type="entry name" value="Ser/Thr_kinase_AS"/>
</dbReference>
<dbReference type="InterPro" id="IPR000961">
    <property type="entry name" value="AGC-kinase_C"/>
</dbReference>
<dbReference type="Gene3D" id="3.30.200.20">
    <property type="entry name" value="Phosphorylase Kinase, domain 1"/>
    <property type="match status" value="1"/>
</dbReference>
<gene>
    <name evidence="25" type="ORF">DGYR_LOCUS2761</name>
</gene>
<evidence type="ECO:0000256" key="14">
    <source>
        <dbReference type="ARBA" id="ARBA00047470"/>
    </source>
</evidence>
<dbReference type="GO" id="GO:0007611">
    <property type="term" value="P:learning or memory"/>
    <property type="evidence" value="ECO:0007669"/>
    <property type="project" value="UniProtKB-ARBA"/>
</dbReference>
<feature type="region of interest" description="Disordered" evidence="20">
    <location>
        <begin position="319"/>
        <end position="359"/>
    </location>
</feature>
<dbReference type="InterPro" id="IPR017441">
    <property type="entry name" value="Protein_kinase_ATP_BS"/>
</dbReference>
<dbReference type="GO" id="GO:0008270">
    <property type="term" value="F:zinc ion binding"/>
    <property type="evidence" value="ECO:0007669"/>
    <property type="project" value="UniProtKB-KW"/>
</dbReference>
<comment type="catalytic activity">
    <reaction evidence="13 16">
        <text>L-threonyl-[protein] + ATP = O-phospho-L-threonyl-[protein] + ADP + H(+)</text>
        <dbReference type="Rhea" id="RHEA:46608"/>
        <dbReference type="Rhea" id="RHEA-COMP:11060"/>
        <dbReference type="Rhea" id="RHEA-COMP:11605"/>
        <dbReference type="ChEBI" id="CHEBI:15378"/>
        <dbReference type="ChEBI" id="CHEBI:30013"/>
        <dbReference type="ChEBI" id="CHEBI:30616"/>
        <dbReference type="ChEBI" id="CHEBI:61977"/>
        <dbReference type="ChEBI" id="CHEBI:456216"/>
        <dbReference type="EC" id="2.7.11.13"/>
    </reaction>
</comment>
<dbReference type="OrthoDB" id="63267at2759"/>
<keyword evidence="7" id="KW-0677">Repeat</keyword>
<evidence type="ECO:0000256" key="2">
    <source>
        <dbReference type="ARBA" id="ARBA00012429"/>
    </source>
</evidence>
<protein>
    <recommendedName>
        <fullName evidence="2 16">Protein kinase C</fullName>
        <ecNumber evidence="2 16">2.7.11.13</ecNumber>
    </recommendedName>
</protein>
<evidence type="ECO:0000256" key="15">
    <source>
        <dbReference type="ARBA" id="ARBA00056408"/>
    </source>
</evidence>
<evidence type="ECO:0000259" key="21">
    <source>
        <dbReference type="PROSITE" id="PS50004"/>
    </source>
</evidence>
<name>A0A7I8VGY9_9ANNE</name>
<sequence length="718" mass="80926">MSYFNGRVTIKVCEAVDLKPTDFATRHAVGVAKGPQIIDPYVQLNIDDLQFAKSTIKPKTCSPIWNEEFETKARNAQNLGFTVFHNSALPPDQFVANCALAFDDLLESSDLWADLEPSGKLHVIINLNGSKSEETPAAQESRVFKEKEGLLNRRRGAMKRRVHQVNGHKFMATFFPQPTFCSICREFIWGLGKQGYQCQVCTCVVHKRCHQNTVTKCPGMKDTPNDTSAGEGGRFNINVPHRFQVHSYKRPTFCDHCGSLLYGLIRQGLQCQACKMNVHKRCQKNVAKNCGINTKNMAQILNELGISGDKFSTRKKASFVSTSSKSKSTDSPGLQDGCSTSTELDRSRSLSAERRESSGEHPTLSDFVFLKVLGKGSFGKVMLAERKGTNGEEVYAVKVLKKEVIIQDDDVDCTMTEKRILALSAKHPFLTALYCSFQTRDRLFFVMEYVNGGDLMFQIQKSRKFDENRARFYAAEVTLALVFLHRHGIIYRDLKLDNILLDADGHCKIADFGMCKEGMTPGRTTQTFCGTPDYIAPEILQEIEYDASVDWWALGVLMYEMMAGQPPFEADNEDDLFESILHDDVLYPVWLSKEAVSILKGFMTKVPAKRLGCVKSLDGERAIRTHPFFLDKIDWEALENRQVKPPFRPKIKSRTDATNFDKDFTSEKPVFTPVDSSVLKAINQDEFRGFSFVNDEFDYKKRFSCLLEGDAPISASST</sequence>
<dbReference type="EMBL" id="CAJFCJ010000004">
    <property type="protein sequence ID" value="CAD5113830.1"/>
    <property type="molecule type" value="Genomic_DNA"/>
</dbReference>
<dbReference type="SUPFAM" id="SSF56112">
    <property type="entry name" value="Protein kinase-like (PK-like)"/>
    <property type="match status" value="1"/>
</dbReference>
<dbReference type="SMART" id="SM00109">
    <property type="entry name" value="C1"/>
    <property type="match status" value="2"/>
</dbReference>
<evidence type="ECO:0000256" key="7">
    <source>
        <dbReference type="ARBA" id="ARBA00022737"/>
    </source>
</evidence>
<dbReference type="CDD" id="cd05591">
    <property type="entry name" value="STKc_nPKC_epsilon"/>
    <property type="match status" value="1"/>
</dbReference>
<dbReference type="Pfam" id="PF00069">
    <property type="entry name" value="Pkinase"/>
    <property type="match status" value="1"/>
</dbReference>
<dbReference type="PROSITE" id="PS00107">
    <property type="entry name" value="PROTEIN_KINASE_ATP"/>
    <property type="match status" value="1"/>
</dbReference>
<dbReference type="PROSITE" id="PS51285">
    <property type="entry name" value="AGC_KINASE_CTER"/>
    <property type="match status" value="1"/>
</dbReference>
<evidence type="ECO:0000259" key="22">
    <source>
        <dbReference type="PROSITE" id="PS50011"/>
    </source>
</evidence>
<dbReference type="AlphaFoldDB" id="A0A7I8VGY9"/>
<dbReference type="PROSITE" id="PS50004">
    <property type="entry name" value="C2"/>
    <property type="match status" value="1"/>
</dbReference>
<dbReference type="Gene3D" id="1.10.510.10">
    <property type="entry name" value="Transferase(Phosphotransferase) domain 1"/>
    <property type="match status" value="1"/>
</dbReference>
<dbReference type="FunFam" id="2.60.40.150:FF:000056">
    <property type="entry name" value="Protein kinase C epsilon"/>
    <property type="match status" value="1"/>
</dbReference>
<dbReference type="CDD" id="cd04014">
    <property type="entry name" value="C2_PKC_epsilon"/>
    <property type="match status" value="1"/>
</dbReference>
<keyword evidence="3 16" id="KW-0723">Serine/threonine-protein kinase</keyword>
<feature type="domain" description="C2" evidence="21">
    <location>
        <begin position="1"/>
        <end position="117"/>
    </location>
</feature>
<keyword evidence="9" id="KW-0863">Zinc-finger</keyword>
<keyword evidence="12 16" id="KW-0067">ATP-binding</keyword>
<dbReference type="InterPro" id="IPR000008">
    <property type="entry name" value="C2_dom"/>
</dbReference>
<feature type="binding site" evidence="18">
    <location>
        <begin position="373"/>
        <end position="381"/>
    </location>
    <ligand>
        <name>ATP</name>
        <dbReference type="ChEBI" id="CHEBI:30616"/>
    </ligand>
</feature>
<dbReference type="Gene3D" id="3.30.60.20">
    <property type="match status" value="2"/>
</dbReference>
<evidence type="ECO:0000256" key="12">
    <source>
        <dbReference type="ARBA" id="ARBA00022840"/>
    </source>
</evidence>
<dbReference type="PROSITE" id="PS50011">
    <property type="entry name" value="PROTEIN_KINASE_DOM"/>
    <property type="match status" value="1"/>
</dbReference>
<dbReference type="InterPro" id="IPR035892">
    <property type="entry name" value="C2_domain_sf"/>
</dbReference>
<evidence type="ECO:0000256" key="17">
    <source>
        <dbReference type="PIRSR" id="PIRSR000551-50"/>
    </source>
</evidence>
<dbReference type="InterPro" id="IPR000719">
    <property type="entry name" value="Prot_kinase_dom"/>
</dbReference>
<dbReference type="SUPFAM" id="SSF57889">
    <property type="entry name" value="Cysteine-rich domain"/>
    <property type="match status" value="2"/>
</dbReference>